<name>A0A9D3NCQ0_9TELE</name>
<keyword evidence="1" id="KW-0472">Membrane</keyword>
<dbReference type="EMBL" id="JAHKSW010000020">
    <property type="protein sequence ID" value="KAG7319735.1"/>
    <property type="molecule type" value="Genomic_DNA"/>
</dbReference>
<organism evidence="2 3">
    <name type="scientific">Hemibagrus wyckioides</name>
    <dbReference type="NCBI Taxonomy" id="337641"/>
    <lineage>
        <taxon>Eukaryota</taxon>
        <taxon>Metazoa</taxon>
        <taxon>Chordata</taxon>
        <taxon>Craniata</taxon>
        <taxon>Vertebrata</taxon>
        <taxon>Euteleostomi</taxon>
        <taxon>Actinopterygii</taxon>
        <taxon>Neopterygii</taxon>
        <taxon>Teleostei</taxon>
        <taxon>Ostariophysi</taxon>
        <taxon>Siluriformes</taxon>
        <taxon>Bagridae</taxon>
        <taxon>Hemibagrus</taxon>
    </lineage>
</organism>
<keyword evidence="1" id="KW-0812">Transmembrane</keyword>
<evidence type="ECO:0000313" key="2">
    <source>
        <dbReference type="EMBL" id="KAG7319735.1"/>
    </source>
</evidence>
<gene>
    <name evidence="2" type="ORF">KOW79_016878</name>
</gene>
<dbReference type="Proteomes" id="UP000824219">
    <property type="component" value="Linkage Group LG20"/>
</dbReference>
<feature type="transmembrane region" description="Helical" evidence="1">
    <location>
        <begin position="12"/>
        <end position="30"/>
    </location>
</feature>
<reference evidence="2 3" key="1">
    <citation type="submission" date="2021-06" db="EMBL/GenBank/DDBJ databases">
        <title>Chromosome-level genome assembly of the red-tail catfish (Hemibagrus wyckioides).</title>
        <authorList>
            <person name="Shao F."/>
        </authorList>
    </citation>
    <scope>NUCLEOTIDE SEQUENCE [LARGE SCALE GENOMIC DNA]</scope>
    <source>
        <strain evidence="2">EC202008001</strain>
        <tissue evidence="2">Blood</tissue>
    </source>
</reference>
<protein>
    <submittedName>
        <fullName evidence="2">Uncharacterized protein</fullName>
    </submittedName>
</protein>
<proteinExistence type="predicted"/>
<feature type="transmembrane region" description="Helical" evidence="1">
    <location>
        <begin position="70"/>
        <end position="88"/>
    </location>
</feature>
<accession>A0A9D3NCQ0</accession>
<keyword evidence="3" id="KW-1185">Reference proteome</keyword>
<keyword evidence="1" id="KW-1133">Transmembrane helix</keyword>
<evidence type="ECO:0000256" key="1">
    <source>
        <dbReference type="SAM" id="Phobius"/>
    </source>
</evidence>
<evidence type="ECO:0000313" key="3">
    <source>
        <dbReference type="Proteomes" id="UP000824219"/>
    </source>
</evidence>
<sequence length="95" mass="10764">MQTVRLAVLITCYLRTLLQCFWATGMGWGWGDFIAPMVNLHGVSTLQEKSSGERGVQQRSAQQAANIRDTIAAVFVTFQIRLLLVFVYKKIHHLI</sequence>
<dbReference type="AlphaFoldDB" id="A0A9D3NCQ0"/>
<comment type="caution">
    <text evidence="2">The sequence shown here is derived from an EMBL/GenBank/DDBJ whole genome shotgun (WGS) entry which is preliminary data.</text>
</comment>